<protein>
    <submittedName>
        <fullName evidence="2">Uncharacterized protein</fullName>
    </submittedName>
</protein>
<proteinExistence type="predicted"/>
<dbReference type="Proteomes" id="UP000820818">
    <property type="component" value="Linkage Group LG8"/>
</dbReference>
<sequence length="306" mass="35273">MANNRNCNRAISKGFNQLKKKDRTLDLACVLFATMTAYFGPCLWNFLSRKNLVDKTVKQLDVYNMLKVMIAERKNDPNFFSISGPCDPYNLETSMAARHALAHGYYDNISNHWMSYLMAWIEVLRLVNAPNAAAKVKNVLDELILKKNNPLEVQVTSLSAPRFLTGEIIPQLPSDMNNTEYIKATKIMVKLYRCLTKYLGLTLRDRYLRNQSKSRCDSEIDPQTLLFDLLDEWHNNHQTNPTYQADLATIQTAKEGRNKIFHGEILMTLQNWNFYFVSFIDLCNLLHARPTAEKIAEVHNQLASEN</sequence>
<evidence type="ECO:0000313" key="3">
    <source>
        <dbReference type="Proteomes" id="UP000820818"/>
    </source>
</evidence>
<name>A0AAD5PQI3_9CRUS</name>
<dbReference type="AlphaFoldDB" id="A0AAD5PQI3"/>
<accession>A0AAD5PQI3</accession>
<feature type="transmembrane region" description="Helical" evidence="1">
    <location>
        <begin position="27"/>
        <end position="47"/>
    </location>
</feature>
<comment type="caution">
    <text evidence="2">The sequence shown here is derived from an EMBL/GenBank/DDBJ whole genome shotgun (WGS) entry which is preliminary data.</text>
</comment>
<evidence type="ECO:0000256" key="1">
    <source>
        <dbReference type="SAM" id="Phobius"/>
    </source>
</evidence>
<keyword evidence="1" id="KW-1133">Transmembrane helix</keyword>
<gene>
    <name evidence="2" type="ORF">GHT06_019385</name>
</gene>
<evidence type="ECO:0000313" key="2">
    <source>
        <dbReference type="EMBL" id="KAI9554113.1"/>
    </source>
</evidence>
<keyword evidence="1" id="KW-0812">Transmembrane</keyword>
<keyword evidence="1" id="KW-0472">Membrane</keyword>
<keyword evidence="3" id="KW-1185">Reference proteome</keyword>
<reference evidence="2 3" key="1">
    <citation type="submission" date="2022-05" db="EMBL/GenBank/DDBJ databases">
        <title>A multi-omics perspective on studying reproductive biology in Daphnia sinensis.</title>
        <authorList>
            <person name="Jia J."/>
        </authorList>
    </citation>
    <scope>NUCLEOTIDE SEQUENCE [LARGE SCALE GENOMIC DNA]</scope>
    <source>
        <strain evidence="2 3">WSL</strain>
    </source>
</reference>
<organism evidence="2 3">
    <name type="scientific">Daphnia sinensis</name>
    <dbReference type="NCBI Taxonomy" id="1820382"/>
    <lineage>
        <taxon>Eukaryota</taxon>
        <taxon>Metazoa</taxon>
        <taxon>Ecdysozoa</taxon>
        <taxon>Arthropoda</taxon>
        <taxon>Crustacea</taxon>
        <taxon>Branchiopoda</taxon>
        <taxon>Diplostraca</taxon>
        <taxon>Cladocera</taxon>
        <taxon>Anomopoda</taxon>
        <taxon>Daphniidae</taxon>
        <taxon>Daphnia</taxon>
        <taxon>Daphnia similis group</taxon>
    </lineage>
</organism>
<dbReference type="EMBL" id="WJBH02000008">
    <property type="protein sequence ID" value="KAI9554113.1"/>
    <property type="molecule type" value="Genomic_DNA"/>
</dbReference>